<dbReference type="Proteomes" id="UP000432015">
    <property type="component" value="Unassembled WGS sequence"/>
</dbReference>
<accession>A0A7K1KVE3</accession>
<dbReference type="EMBL" id="WOFH01000002">
    <property type="protein sequence ID" value="MUN36130.1"/>
    <property type="molecule type" value="Genomic_DNA"/>
</dbReference>
<organism evidence="1 2">
    <name type="scientific">Actinomadura litoris</name>
    <dbReference type="NCBI Taxonomy" id="2678616"/>
    <lineage>
        <taxon>Bacteria</taxon>
        <taxon>Bacillati</taxon>
        <taxon>Actinomycetota</taxon>
        <taxon>Actinomycetes</taxon>
        <taxon>Streptosporangiales</taxon>
        <taxon>Thermomonosporaceae</taxon>
        <taxon>Actinomadura</taxon>
    </lineage>
</organism>
<dbReference type="RefSeq" id="WP_156215091.1">
    <property type="nucleotide sequence ID" value="NZ_WOFH01000002.1"/>
</dbReference>
<reference evidence="1 2" key="1">
    <citation type="submission" date="2019-11" db="EMBL/GenBank/DDBJ databases">
        <authorList>
            <person name="Cao P."/>
        </authorList>
    </citation>
    <scope>NUCLEOTIDE SEQUENCE [LARGE SCALE GENOMIC DNA]</scope>
    <source>
        <strain evidence="1 2">NEAU-AAG5</strain>
    </source>
</reference>
<keyword evidence="2" id="KW-1185">Reference proteome</keyword>
<dbReference type="AlphaFoldDB" id="A0A7K1KVE3"/>
<comment type="caution">
    <text evidence="1">The sequence shown here is derived from an EMBL/GenBank/DDBJ whole genome shotgun (WGS) entry which is preliminary data.</text>
</comment>
<sequence>MRLADPVIIDPASLTARQRLGRACVVCHKRFPLPRVPVGTLPDGTIVRACEDCARITRSPR</sequence>
<evidence type="ECO:0000313" key="1">
    <source>
        <dbReference type="EMBL" id="MUN36130.1"/>
    </source>
</evidence>
<proteinExistence type="predicted"/>
<protein>
    <submittedName>
        <fullName evidence="1">Uncharacterized protein</fullName>
    </submittedName>
</protein>
<gene>
    <name evidence="1" type="ORF">GNZ18_05885</name>
</gene>
<evidence type="ECO:0000313" key="2">
    <source>
        <dbReference type="Proteomes" id="UP000432015"/>
    </source>
</evidence>
<name>A0A7K1KVE3_9ACTN</name>